<sequence>MRKVFFESSSKVSCEALGRPWAIPDHRILINHVLNRRHHFELCQFNLVPLGCNYPVTEIAVSVTRDGGLQSYVSSNGPSWLASQLCGDAVNAGC</sequence>
<name>A0A8D9HV90_BRACM</name>
<proteinExistence type="predicted"/>
<protein>
    <submittedName>
        <fullName evidence="1">Uncharacterized protein</fullName>
    </submittedName>
</protein>
<organism evidence="1 2">
    <name type="scientific">Brassica campestris</name>
    <name type="common">Field mustard</name>
    <dbReference type="NCBI Taxonomy" id="3711"/>
    <lineage>
        <taxon>Eukaryota</taxon>
        <taxon>Viridiplantae</taxon>
        <taxon>Streptophyta</taxon>
        <taxon>Embryophyta</taxon>
        <taxon>Tracheophyta</taxon>
        <taxon>Spermatophyta</taxon>
        <taxon>Magnoliopsida</taxon>
        <taxon>eudicotyledons</taxon>
        <taxon>Gunneridae</taxon>
        <taxon>Pentapetalae</taxon>
        <taxon>rosids</taxon>
        <taxon>malvids</taxon>
        <taxon>Brassicales</taxon>
        <taxon>Brassicaceae</taxon>
        <taxon>Brassiceae</taxon>
        <taxon>Brassica</taxon>
    </lineage>
</organism>
<dbReference type="AlphaFoldDB" id="A0A8D9HV90"/>
<reference evidence="1 2" key="1">
    <citation type="submission" date="2021-07" db="EMBL/GenBank/DDBJ databases">
        <authorList>
            <consortium name="Genoscope - CEA"/>
            <person name="William W."/>
        </authorList>
    </citation>
    <scope>NUCLEOTIDE SEQUENCE [LARGE SCALE GENOMIC DNA]</scope>
</reference>
<gene>
    <name evidence="1" type="ORF">BRAPAZ1V2_A04P14090.2</name>
</gene>
<dbReference type="Proteomes" id="UP000694005">
    <property type="component" value="Chromosome A04"/>
</dbReference>
<evidence type="ECO:0000313" key="1">
    <source>
        <dbReference type="EMBL" id="CAG7906508.1"/>
    </source>
</evidence>
<accession>A0A8D9HV90</accession>
<dbReference type="Gramene" id="A04p14090.2_BraZ1">
    <property type="protein sequence ID" value="A04p14090.2_BraZ1.CDS.1"/>
    <property type="gene ID" value="A04g14090.2_BraZ1"/>
</dbReference>
<dbReference type="EMBL" id="LS974620">
    <property type="protein sequence ID" value="CAG7906508.1"/>
    <property type="molecule type" value="Genomic_DNA"/>
</dbReference>
<evidence type="ECO:0000313" key="2">
    <source>
        <dbReference type="Proteomes" id="UP000694005"/>
    </source>
</evidence>